<dbReference type="EMBL" id="CP001867">
    <property type="protein sequence ID" value="ADB73705.1"/>
    <property type="molecule type" value="Genomic_DNA"/>
</dbReference>
<evidence type="ECO:0000256" key="6">
    <source>
        <dbReference type="SAM" id="MobiDB-lite"/>
    </source>
</evidence>
<dbReference type="HOGENOM" id="CLU_128717_0_0_11"/>
<keyword evidence="5 7" id="KW-0472">Membrane</keyword>
<dbReference type="KEGG" id="gob:Gobs_0944"/>
<proteinExistence type="predicted"/>
<gene>
    <name evidence="8" type="ordered locus">Gobs_0944</name>
</gene>
<dbReference type="GO" id="GO:0005886">
    <property type="term" value="C:plasma membrane"/>
    <property type="evidence" value="ECO:0007669"/>
    <property type="project" value="UniProtKB-SubCell"/>
</dbReference>
<feature type="transmembrane region" description="Helical" evidence="7">
    <location>
        <begin position="101"/>
        <end position="125"/>
    </location>
</feature>
<keyword evidence="4 7" id="KW-1133">Transmembrane helix</keyword>
<feature type="region of interest" description="Disordered" evidence="6">
    <location>
        <begin position="158"/>
        <end position="181"/>
    </location>
</feature>
<feature type="compositionally biased region" description="Acidic residues" evidence="6">
    <location>
        <begin position="161"/>
        <end position="173"/>
    </location>
</feature>
<organism evidence="8 9">
    <name type="scientific">Geodermatophilus obscurus (strain ATCC 25078 / DSM 43160 / JCM 3152 / CCUG 61914 / KCC A-0152 / KCTC 9177 / NBRC 13315 / NRRL B-3577 / G-20)</name>
    <dbReference type="NCBI Taxonomy" id="526225"/>
    <lineage>
        <taxon>Bacteria</taxon>
        <taxon>Bacillati</taxon>
        <taxon>Actinomycetota</taxon>
        <taxon>Actinomycetes</taxon>
        <taxon>Geodermatophilales</taxon>
        <taxon>Geodermatophilaceae</taxon>
        <taxon>Geodermatophilus</taxon>
    </lineage>
</organism>
<evidence type="ECO:0008006" key="10">
    <source>
        <dbReference type="Google" id="ProtNLM"/>
    </source>
</evidence>
<reference evidence="8 9" key="1">
    <citation type="journal article" date="2010" name="Stand. Genomic Sci.">
        <title>Complete genome sequence of Geodermatophilus obscurus type strain (G-20).</title>
        <authorList>
            <person name="Ivanova N."/>
            <person name="Sikorski J."/>
            <person name="Jando M."/>
            <person name="Munk C."/>
            <person name="Lapidus A."/>
            <person name="Glavina Del Rio T."/>
            <person name="Copeland A."/>
            <person name="Tice H."/>
            <person name="Cheng J.-F."/>
            <person name="Lucas S."/>
            <person name="Chen F."/>
            <person name="Nolan M."/>
            <person name="Bruce D."/>
            <person name="Goodwin L."/>
            <person name="Pitluck S."/>
            <person name="Mavromatis K."/>
            <person name="Mikhailova N."/>
            <person name="Pati A."/>
            <person name="Chen A."/>
            <person name="Palaniappan K."/>
            <person name="Land M."/>
            <person name="Hauser L."/>
            <person name="Chang Y.-J."/>
            <person name="Jeffries C.D."/>
            <person name="Meincke L."/>
            <person name="Brettin T."/>
            <person name="Detter J.C."/>
            <person name="Detter J.C."/>
            <person name="Rohde M."/>
            <person name="Goeker M."/>
            <person name="Bristow J."/>
            <person name="Eisen J.A."/>
            <person name="Markowitz V."/>
            <person name="Hugenholtz P."/>
            <person name="Kyrpides N.C."/>
            <person name="Klenk H.-P."/>
        </authorList>
    </citation>
    <scope>NUCLEOTIDE SEQUENCE [LARGE SCALE GENOMIC DNA]</scope>
    <source>
        <strain evidence="9">ATCC 25078 / DSM 43160 / JCM 3152 / KCC A-0152 / KCTC 9177 / NBRC 13315 / NRRL B-3577 / G-20</strain>
    </source>
</reference>
<keyword evidence="2" id="KW-1003">Cell membrane</keyword>
<name>D2S962_GEOOG</name>
<evidence type="ECO:0000256" key="3">
    <source>
        <dbReference type="ARBA" id="ARBA00022692"/>
    </source>
</evidence>
<dbReference type="Pfam" id="PF06146">
    <property type="entry name" value="PsiE"/>
    <property type="match status" value="1"/>
</dbReference>
<reference evidence="9" key="2">
    <citation type="submission" date="2010-01" db="EMBL/GenBank/DDBJ databases">
        <title>The complete genome of Geodermatophilus obscurus DSM 43160.</title>
        <authorList>
            <consortium name="US DOE Joint Genome Institute (JGI-PGF)"/>
            <person name="Lucas S."/>
            <person name="Copeland A."/>
            <person name="Lapidus A."/>
            <person name="Glavina del Rio T."/>
            <person name="Dalin E."/>
            <person name="Tice H."/>
            <person name="Bruce D."/>
            <person name="Goodwin L."/>
            <person name="Pitluck S."/>
            <person name="Kyrpides N."/>
            <person name="Mavromatis K."/>
            <person name="Ivanova N."/>
            <person name="Munk A.C."/>
            <person name="Brettin T."/>
            <person name="Detter J.C."/>
            <person name="Han C."/>
            <person name="Larimer F."/>
            <person name="Land M."/>
            <person name="Hauser L."/>
            <person name="Markowitz V."/>
            <person name="Cheng J.-F."/>
            <person name="Hugenholtz P."/>
            <person name="Woyke T."/>
            <person name="Wu D."/>
            <person name="Jando M."/>
            <person name="Schneider S."/>
            <person name="Klenk H.-P."/>
            <person name="Eisen J.A."/>
        </authorList>
    </citation>
    <scope>NUCLEOTIDE SEQUENCE [LARGE SCALE GENOMIC DNA]</scope>
    <source>
        <strain evidence="9">ATCC 25078 / DSM 43160 / JCM 3152 / KCC A-0152 / KCTC 9177 / NBRC 13315 / NRRL B-3577 / G-20</strain>
    </source>
</reference>
<feature type="transmembrane region" description="Helical" evidence="7">
    <location>
        <begin position="70"/>
        <end position="89"/>
    </location>
</feature>
<feature type="transmembrane region" description="Helical" evidence="7">
    <location>
        <begin position="137"/>
        <end position="154"/>
    </location>
</feature>
<comment type="subcellular location">
    <subcellularLocation>
        <location evidence="1">Cell membrane</location>
        <topology evidence="1">Multi-pass membrane protein</topology>
    </subcellularLocation>
</comment>
<protein>
    <recommendedName>
        <fullName evidence="10">Phosphate-starvation-inducible E</fullName>
    </recommendedName>
</protein>
<dbReference type="eggNOG" id="ENOG5033651">
    <property type="taxonomic scope" value="Bacteria"/>
</dbReference>
<evidence type="ECO:0000256" key="7">
    <source>
        <dbReference type="SAM" id="Phobius"/>
    </source>
</evidence>
<dbReference type="AlphaFoldDB" id="D2S962"/>
<accession>D2S962</accession>
<keyword evidence="9" id="KW-1185">Reference proteome</keyword>
<keyword evidence="3 7" id="KW-0812">Transmembrane</keyword>
<evidence type="ECO:0000313" key="9">
    <source>
        <dbReference type="Proteomes" id="UP000001382"/>
    </source>
</evidence>
<dbReference type="Proteomes" id="UP000001382">
    <property type="component" value="Chromosome"/>
</dbReference>
<feature type="transmembrane region" description="Helical" evidence="7">
    <location>
        <begin position="31"/>
        <end position="50"/>
    </location>
</feature>
<sequence>MSQRRHDPEQRVPPPGFGRVGTRLLELAENVVHAGIALLLVLAALALLVPAGRTAWSLTGDLSQAPMVELLDVLLLVFIVVELLFAVRTTVEKRELVAEPFLVIGVIASIKEIVVLSVEAAGAVGEGAGFRDRITEIAVLGVLVLFLGATSWLLRRKEREPDEGEGGEQEPVQEQDVAARA</sequence>
<evidence type="ECO:0000256" key="4">
    <source>
        <dbReference type="ARBA" id="ARBA00022989"/>
    </source>
</evidence>
<evidence type="ECO:0000256" key="2">
    <source>
        <dbReference type="ARBA" id="ARBA00022475"/>
    </source>
</evidence>
<dbReference type="STRING" id="526225.Gobs_0944"/>
<evidence type="ECO:0000313" key="8">
    <source>
        <dbReference type="EMBL" id="ADB73705.1"/>
    </source>
</evidence>
<evidence type="ECO:0000256" key="1">
    <source>
        <dbReference type="ARBA" id="ARBA00004651"/>
    </source>
</evidence>
<dbReference type="InterPro" id="IPR020948">
    <property type="entry name" value="P_starv_induced_PsiE-like"/>
</dbReference>
<dbReference type="RefSeq" id="WP_012947146.1">
    <property type="nucleotide sequence ID" value="NC_013757.1"/>
</dbReference>
<evidence type="ECO:0000256" key="5">
    <source>
        <dbReference type="ARBA" id="ARBA00023136"/>
    </source>
</evidence>
<dbReference type="OrthoDB" id="7992784at2"/>